<accession>A0AAE3AWS5</accession>
<evidence type="ECO:0000313" key="2">
    <source>
        <dbReference type="EMBL" id="MCC2166737.1"/>
    </source>
</evidence>
<dbReference type="AlphaFoldDB" id="A0AAE3AWS5"/>
<feature type="transmembrane region" description="Helical" evidence="1">
    <location>
        <begin position="204"/>
        <end position="220"/>
    </location>
</feature>
<evidence type="ECO:0000256" key="1">
    <source>
        <dbReference type="SAM" id="Phobius"/>
    </source>
</evidence>
<feature type="transmembrane region" description="Helical" evidence="1">
    <location>
        <begin position="180"/>
        <end position="198"/>
    </location>
</feature>
<name>A0AAE3AWS5_9FIRM</name>
<feature type="transmembrane region" description="Helical" evidence="1">
    <location>
        <begin position="121"/>
        <end position="144"/>
    </location>
</feature>
<dbReference type="RefSeq" id="WP_308727760.1">
    <property type="nucleotide sequence ID" value="NZ_JAJEQF010000004.1"/>
</dbReference>
<feature type="transmembrane region" description="Helical" evidence="1">
    <location>
        <begin position="80"/>
        <end position="100"/>
    </location>
</feature>
<comment type="caution">
    <text evidence="2">The sequence shown here is derived from an EMBL/GenBank/DDBJ whole genome shotgun (WGS) entry which is preliminary data.</text>
</comment>
<proteinExistence type="predicted"/>
<keyword evidence="1" id="KW-0812">Transmembrane</keyword>
<organism evidence="2 3">
    <name type="scientific">Gallintestinimicrobium propionicum</name>
    <dbReference type="NCBI Taxonomy" id="2981770"/>
    <lineage>
        <taxon>Bacteria</taxon>
        <taxon>Bacillati</taxon>
        <taxon>Bacillota</taxon>
        <taxon>Clostridia</taxon>
        <taxon>Lachnospirales</taxon>
        <taxon>Lachnospiraceae</taxon>
        <taxon>Gallintestinimicrobium</taxon>
    </lineage>
</organism>
<keyword evidence="3" id="KW-1185">Reference proteome</keyword>
<gene>
    <name evidence="2" type="ORF">LKD45_03305</name>
</gene>
<evidence type="ECO:0000313" key="3">
    <source>
        <dbReference type="Proteomes" id="UP001199355"/>
    </source>
</evidence>
<dbReference type="Proteomes" id="UP001199355">
    <property type="component" value="Unassembled WGS sequence"/>
</dbReference>
<protein>
    <submittedName>
        <fullName evidence="2">Uncharacterized protein</fullName>
    </submittedName>
</protein>
<sequence>MEENKTSTWEEYRKRTHVIGRVVSAVTLVMLVGAPFLMGKILGAYPDLGAVARAFLSVGLVWLVSSVAEFLIYTPMLGSGGGYLAFITGNLINMKIPCAVNARDMVGAKTGTPENEIISTISIATSSLVTILVLAVGVLLMVPLQPVLQSEVLQPAFENVVPALFGAMAYKYYRKNMHIAVFPLVLMSALFIFVPGLIGSTSFMIIPSGAVAILVAWIFFKKGKKERES</sequence>
<dbReference type="EMBL" id="JAJEQF010000004">
    <property type="protein sequence ID" value="MCC2166737.1"/>
    <property type="molecule type" value="Genomic_DNA"/>
</dbReference>
<feature type="transmembrane region" description="Helical" evidence="1">
    <location>
        <begin position="50"/>
        <end position="74"/>
    </location>
</feature>
<feature type="transmembrane region" description="Helical" evidence="1">
    <location>
        <begin position="18"/>
        <end position="38"/>
    </location>
</feature>
<keyword evidence="1" id="KW-0472">Membrane</keyword>
<keyword evidence="1" id="KW-1133">Transmembrane helix</keyword>
<reference evidence="2 3" key="1">
    <citation type="submission" date="2021-10" db="EMBL/GenBank/DDBJ databases">
        <title>Anaerobic single-cell dispensing facilitates the cultivation of human gut bacteria.</title>
        <authorList>
            <person name="Afrizal A."/>
        </authorList>
    </citation>
    <scope>NUCLEOTIDE SEQUENCE [LARGE SCALE GENOMIC DNA]</scope>
    <source>
        <strain evidence="2 3">CLA-AA-H244</strain>
    </source>
</reference>